<accession>A0A381UT54</accession>
<dbReference type="AlphaFoldDB" id="A0A381UT54"/>
<sequence length="124" mass="14368">MKPSILSTVWRGLRRRCPHCGRGPLFVHWVTLHSHCRRCGLQFLRNQGDTWLFFLVMDRIPILVAIATIYFGFRVTNWMTGLVFFFAIAGPLVVTMPQRQGIAVALNYLSRVYFRDPSDELPLD</sequence>
<dbReference type="Pfam" id="PF06170">
    <property type="entry name" value="DUF983"/>
    <property type="match status" value="1"/>
</dbReference>
<feature type="transmembrane region" description="Helical" evidence="1">
    <location>
        <begin position="78"/>
        <end position="96"/>
    </location>
</feature>
<proteinExistence type="predicted"/>
<gene>
    <name evidence="2" type="ORF">METZ01_LOCUS84163</name>
</gene>
<dbReference type="EMBL" id="UINC01007082">
    <property type="protein sequence ID" value="SVA31309.1"/>
    <property type="molecule type" value="Genomic_DNA"/>
</dbReference>
<evidence type="ECO:0008006" key="3">
    <source>
        <dbReference type="Google" id="ProtNLM"/>
    </source>
</evidence>
<evidence type="ECO:0000256" key="1">
    <source>
        <dbReference type="SAM" id="Phobius"/>
    </source>
</evidence>
<feature type="transmembrane region" description="Helical" evidence="1">
    <location>
        <begin position="51"/>
        <end position="72"/>
    </location>
</feature>
<keyword evidence="1" id="KW-1133">Transmembrane helix</keyword>
<dbReference type="InterPro" id="IPR009325">
    <property type="entry name" value="DUF983"/>
</dbReference>
<organism evidence="2">
    <name type="scientific">marine metagenome</name>
    <dbReference type="NCBI Taxonomy" id="408172"/>
    <lineage>
        <taxon>unclassified sequences</taxon>
        <taxon>metagenomes</taxon>
        <taxon>ecological metagenomes</taxon>
    </lineage>
</organism>
<reference evidence="2" key="1">
    <citation type="submission" date="2018-05" db="EMBL/GenBank/DDBJ databases">
        <authorList>
            <person name="Lanie J.A."/>
            <person name="Ng W.-L."/>
            <person name="Kazmierczak K.M."/>
            <person name="Andrzejewski T.M."/>
            <person name="Davidsen T.M."/>
            <person name="Wayne K.J."/>
            <person name="Tettelin H."/>
            <person name="Glass J.I."/>
            <person name="Rusch D."/>
            <person name="Podicherti R."/>
            <person name="Tsui H.-C.T."/>
            <person name="Winkler M.E."/>
        </authorList>
    </citation>
    <scope>NUCLEOTIDE SEQUENCE</scope>
</reference>
<keyword evidence="1" id="KW-0472">Membrane</keyword>
<keyword evidence="1" id="KW-0812">Transmembrane</keyword>
<evidence type="ECO:0000313" key="2">
    <source>
        <dbReference type="EMBL" id="SVA31309.1"/>
    </source>
</evidence>
<protein>
    <recommendedName>
        <fullName evidence="3">DUF983 domain-containing protein</fullName>
    </recommendedName>
</protein>
<name>A0A381UT54_9ZZZZ</name>